<dbReference type="GeneID" id="97140691"/>
<gene>
    <name evidence="2" type="ORF">K3F53_04865</name>
</gene>
<reference evidence="2 3" key="1">
    <citation type="submission" date="2021-08" db="EMBL/GenBank/DDBJ databases">
        <title>Complete genome sequence of the strain Aneurinibacillus thermoaerophilus CCM 8960.</title>
        <authorList>
            <person name="Musilova J."/>
            <person name="Kourilova X."/>
            <person name="Pernicova I."/>
            <person name="Bezdicek M."/>
            <person name="Lengerova M."/>
            <person name="Obruca S."/>
            <person name="Sedlar K."/>
        </authorList>
    </citation>
    <scope>NUCLEOTIDE SEQUENCE [LARGE SCALE GENOMIC DNA]</scope>
    <source>
        <strain evidence="2 3">CCM 8960</strain>
    </source>
</reference>
<evidence type="ECO:0000313" key="2">
    <source>
        <dbReference type="EMBL" id="QYY43575.1"/>
    </source>
</evidence>
<feature type="transmembrane region" description="Helical" evidence="1">
    <location>
        <begin position="33"/>
        <end position="57"/>
    </location>
</feature>
<accession>A0ABX8YDD1</accession>
<protein>
    <submittedName>
        <fullName evidence="2">Uncharacterized protein</fullName>
    </submittedName>
</protein>
<name>A0ABX8YDD1_ANETH</name>
<keyword evidence="1" id="KW-1133">Transmembrane helix</keyword>
<keyword evidence="3" id="KW-1185">Reference proteome</keyword>
<keyword evidence="1" id="KW-0472">Membrane</keyword>
<evidence type="ECO:0000256" key="1">
    <source>
        <dbReference type="SAM" id="Phobius"/>
    </source>
</evidence>
<keyword evidence="1" id="KW-0812">Transmembrane</keyword>
<evidence type="ECO:0000313" key="3">
    <source>
        <dbReference type="Proteomes" id="UP000826616"/>
    </source>
</evidence>
<dbReference type="Proteomes" id="UP000826616">
    <property type="component" value="Chromosome"/>
</dbReference>
<dbReference type="EMBL" id="CP080764">
    <property type="protein sequence ID" value="QYY43575.1"/>
    <property type="molecule type" value="Genomic_DNA"/>
</dbReference>
<dbReference type="RefSeq" id="WP_220559599.1">
    <property type="nucleotide sequence ID" value="NZ_CP080764.1"/>
</dbReference>
<proteinExistence type="predicted"/>
<sequence length="104" mass="11626">MYRPVFTAPQENIPACLSEKQIYDGTPDPGCPIICFSALFVIAASYPSEIYIFLLLFQPFPMIYNNSHENICDILCYILHSQKLSLSIINNTASFAGKLLVCSI</sequence>
<organism evidence="2 3">
    <name type="scientific">Aneurinibacillus thermoaerophilus</name>
    <dbReference type="NCBI Taxonomy" id="143495"/>
    <lineage>
        <taxon>Bacteria</taxon>
        <taxon>Bacillati</taxon>
        <taxon>Bacillota</taxon>
        <taxon>Bacilli</taxon>
        <taxon>Bacillales</taxon>
        <taxon>Paenibacillaceae</taxon>
        <taxon>Aneurinibacillus group</taxon>
        <taxon>Aneurinibacillus</taxon>
    </lineage>
</organism>